<feature type="repeat" description="PPR" evidence="3">
    <location>
        <begin position="563"/>
        <end position="597"/>
    </location>
</feature>
<dbReference type="FunFam" id="1.25.40.10:FF:000343">
    <property type="entry name" value="Pentatricopeptide repeat-containing protein At3g58590"/>
    <property type="match status" value="1"/>
</dbReference>
<dbReference type="GO" id="GO:0003723">
    <property type="term" value="F:RNA binding"/>
    <property type="evidence" value="ECO:0007669"/>
    <property type="project" value="InterPro"/>
</dbReference>
<keyword evidence="1" id="KW-0677">Repeat</keyword>
<feature type="repeat" description="PPR" evidence="3">
    <location>
        <begin position="158"/>
        <end position="192"/>
    </location>
</feature>
<feature type="repeat" description="PPR" evidence="3">
    <location>
        <begin position="56"/>
        <end position="90"/>
    </location>
</feature>
<dbReference type="PANTHER" id="PTHR47926:SF435">
    <property type="entry name" value="PENTACOTRIPEPTIDE-REPEAT REGION OF PRORP DOMAIN-CONTAINING PROTEIN"/>
    <property type="match status" value="1"/>
</dbReference>
<evidence type="ECO:0008006" key="5">
    <source>
        <dbReference type="Google" id="ProtNLM"/>
    </source>
</evidence>
<evidence type="ECO:0000313" key="4">
    <source>
        <dbReference type="EMBL" id="VVW78066.1"/>
    </source>
</evidence>
<proteinExistence type="inferred from homology"/>
<organism evidence="4">
    <name type="scientific">Nymphaea colorata</name>
    <name type="common">pocket water lily</name>
    <dbReference type="NCBI Taxonomy" id="210225"/>
    <lineage>
        <taxon>Eukaryota</taxon>
        <taxon>Viridiplantae</taxon>
        <taxon>Streptophyta</taxon>
        <taxon>Embryophyta</taxon>
        <taxon>Tracheophyta</taxon>
        <taxon>Spermatophyta</taxon>
        <taxon>Magnoliopsida</taxon>
        <taxon>Nymphaeales</taxon>
        <taxon>Nymphaeaceae</taxon>
        <taxon>Nymphaea</taxon>
    </lineage>
</organism>
<dbReference type="OrthoDB" id="733253at2759"/>
<dbReference type="GO" id="GO:0009451">
    <property type="term" value="P:RNA modification"/>
    <property type="evidence" value="ECO:0007669"/>
    <property type="project" value="InterPro"/>
</dbReference>
<feature type="repeat" description="PPR" evidence="3">
    <location>
        <begin position="229"/>
        <end position="259"/>
    </location>
</feature>
<dbReference type="InterPro" id="IPR046960">
    <property type="entry name" value="PPR_At4g14850-like_plant"/>
</dbReference>
<dbReference type="InterPro" id="IPR046848">
    <property type="entry name" value="E_motif"/>
</dbReference>
<comment type="similarity">
    <text evidence="2">Belongs to the PPR family. PCMP-E subfamily.</text>
</comment>
<dbReference type="Gene3D" id="1.25.40.10">
    <property type="entry name" value="Tetratricopeptide repeat domain"/>
    <property type="match status" value="6"/>
</dbReference>
<gene>
    <name evidence="4" type="ORF">NYM_LOCUS27089</name>
</gene>
<feature type="repeat" description="PPR" evidence="3">
    <location>
        <begin position="260"/>
        <end position="294"/>
    </location>
</feature>
<name>A0A5K1GSP3_9MAGN</name>
<sequence>MKLVATAAAAARLHTSIIKSGFSDDVFSLNGLLSLYSNAGLLGLARQIFEKMRQRNLVSWTSMIAGYVNSGDLVESMDLFVNMKRAGIQPNEFTLGSVLKACGGVGVIEFGRSVQSLSWKLGIHMNLYVGTSLLDMYAKCGTILAAEKVFAGIMDQEDLVCWNAMVSGYVSNGYGEDAIQLVCCMTNRGMKPDQVTLIGALQGCSMIENSYCGECIHGLVYKAGWAAFDTSVMNSLIDMYIKNGNINLAIRVFGEMNARDIISWNTVISGYAQEENVEDAVDAFKKMMLAEFKPNRITFCILFKLCASAHDINLGLQFYSSIFQLGLTEDVPIINCLINMFATCGLVEDAHAIFIHVGALEITTWNEMITGYVLNDCGGEALRLFSDLHNSGLHANEYTFSSILQACSGQMHQRTGQQIHCSMIKSGFNLYPFVISSLIMSYSRMGLVDDSFKVFRGVEVPDLVSWSSIISAFSQQGYDTLALFLFKEFRETGEKPDEFIASSALKACASHAALDLSKCFHAYVLKCGLKDACITSSVIDVYAKSGDMDSARFVFDLSARDDDPIIFSSIITAFAQHGLIDEAFEALGGMQKLNLQPNHATFVSILSACSRMGEVDQGQKFFDFIHHVYGAAVSKKMYACLVDLLARSGHIEEAKEVVDKMPYEPWPSIWRSLLSGCVVHGNSKLGEVAAKQILHMTPKNDTAYVLLSKLYASEGKWEDVAEVKRHMKTRGIRKQTGCSWISIKGETHKFSVGQVLSS</sequence>
<dbReference type="Pfam" id="PF13041">
    <property type="entry name" value="PPR_2"/>
    <property type="match status" value="4"/>
</dbReference>
<evidence type="ECO:0000256" key="2">
    <source>
        <dbReference type="ARBA" id="ARBA00061659"/>
    </source>
</evidence>
<dbReference type="Pfam" id="PF01535">
    <property type="entry name" value="PPR"/>
    <property type="match status" value="5"/>
</dbReference>
<evidence type="ECO:0000256" key="1">
    <source>
        <dbReference type="ARBA" id="ARBA00022737"/>
    </source>
</evidence>
<dbReference type="InterPro" id="IPR002885">
    <property type="entry name" value="PPR_rpt"/>
</dbReference>
<feature type="repeat" description="PPR" evidence="3">
    <location>
        <begin position="462"/>
        <end position="496"/>
    </location>
</feature>
<dbReference type="Gramene" id="NC9G0147900.1">
    <property type="protein sequence ID" value="NC9G0147900.1:cds"/>
    <property type="gene ID" value="NC9G0147900"/>
</dbReference>
<dbReference type="Pfam" id="PF20431">
    <property type="entry name" value="E_motif"/>
    <property type="match status" value="1"/>
</dbReference>
<reference evidence="4" key="1">
    <citation type="submission" date="2019-09" db="EMBL/GenBank/DDBJ databases">
        <authorList>
            <person name="Zhang L."/>
        </authorList>
    </citation>
    <scope>NUCLEOTIDE SEQUENCE</scope>
</reference>
<dbReference type="InterPro" id="IPR011990">
    <property type="entry name" value="TPR-like_helical_dom_sf"/>
</dbReference>
<dbReference type="FunFam" id="1.25.40.10:FF:000196">
    <property type="entry name" value="Pentatricopeptide repeat-containing protein At4g14850"/>
    <property type="match status" value="2"/>
</dbReference>
<dbReference type="FunFam" id="1.25.40.10:FF:000090">
    <property type="entry name" value="Pentatricopeptide repeat-containing protein, chloroplastic"/>
    <property type="match status" value="1"/>
</dbReference>
<protein>
    <recommendedName>
        <fullName evidence="5">Pentacotripeptide-repeat region of PRORP domain-containing protein</fullName>
    </recommendedName>
</protein>
<feature type="repeat" description="PPR" evidence="3">
    <location>
        <begin position="25"/>
        <end position="55"/>
    </location>
</feature>
<dbReference type="PROSITE" id="PS51375">
    <property type="entry name" value="PPR"/>
    <property type="match status" value="8"/>
</dbReference>
<dbReference type="PANTHER" id="PTHR47926">
    <property type="entry name" value="PENTATRICOPEPTIDE REPEAT-CONTAINING PROTEIN"/>
    <property type="match status" value="1"/>
</dbReference>
<dbReference type="NCBIfam" id="TIGR00756">
    <property type="entry name" value="PPR"/>
    <property type="match status" value="5"/>
</dbReference>
<feature type="repeat" description="PPR" evidence="3">
    <location>
        <begin position="700"/>
        <end position="734"/>
    </location>
</feature>
<dbReference type="OMA" id="WPAIWRS"/>
<dbReference type="EMBL" id="LR721787">
    <property type="protein sequence ID" value="VVW78066.1"/>
    <property type="molecule type" value="Genomic_DNA"/>
</dbReference>
<accession>A0A5K1GSP3</accession>
<evidence type="ECO:0000256" key="3">
    <source>
        <dbReference type="PROSITE-ProRule" id="PRU00708"/>
    </source>
</evidence>
<dbReference type="AlphaFoldDB" id="A0A5K1GSP3"/>